<comment type="caution">
    <text evidence="2">The sequence shown here is derived from an EMBL/GenBank/DDBJ whole genome shotgun (WGS) entry which is preliminary data.</text>
</comment>
<dbReference type="EMBL" id="RXHJ01000004">
    <property type="protein sequence ID" value="RSZ64659.1"/>
    <property type="molecule type" value="Genomic_DNA"/>
</dbReference>
<dbReference type="SUPFAM" id="SSF53474">
    <property type="entry name" value="alpha/beta-Hydrolases"/>
    <property type="match status" value="1"/>
</dbReference>
<sequence>MRIDAPSLRHAARRLTVDADWLVGQAEWLSRSFDELPATGFRGQAAEAAVNRLHVLARPMTAPPAQMLRVAQVLSVTAGLQEELDAAEVRARGLVAGYAGAADALSLLLHNLRVLGDLLDYACARQIDLLCTPVQVEEPTRLGDTPDLEVAAVHELNLLTAPEAVQLLALEQPDLQILEVADGRLVAAVGDLATAPSVTTIVAGVGSSDPAGLPVHLNRARTVAAATGGAAVLWLGYHAPVQATHALAQEPARAAGTELQLFQRELTRRFPGQRRIVVGHSYGSVVAGKAASAGGGLYADDLILIGSPGAGVARAGELTLLGDRPQIHAMTNPSDPIGMTVTEGAGVHGPDPTAPGFGARVWPGDSSGDHSSYWADPVFLARLGELADQKKPAASSE</sequence>
<accession>A0A430I0J9</accession>
<dbReference type="RefSeq" id="WP_126119925.1">
    <property type="nucleotide sequence ID" value="NZ_RXHJ01000004.1"/>
</dbReference>
<protein>
    <recommendedName>
        <fullName evidence="1">DUF1023 domain-containing protein</fullName>
    </recommendedName>
</protein>
<evidence type="ECO:0000313" key="3">
    <source>
        <dbReference type="Proteomes" id="UP000274907"/>
    </source>
</evidence>
<dbReference type="Pfam" id="PF06259">
    <property type="entry name" value="Abhydrolase_8"/>
    <property type="match status" value="1"/>
</dbReference>
<evidence type="ECO:0000313" key="2">
    <source>
        <dbReference type="EMBL" id="RSZ64659.1"/>
    </source>
</evidence>
<dbReference type="OrthoDB" id="5969911at2"/>
<reference evidence="2 3" key="1">
    <citation type="submission" date="2018-12" db="EMBL/GenBank/DDBJ databases">
        <title>YIM 101343 draft genome.</title>
        <authorList>
            <person name="Chen X."/>
        </authorList>
    </citation>
    <scope>NUCLEOTIDE SEQUENCE [LARGE SCALE GENOMIC DNA]</scope>
    <source>
        <strain evidence="2 3">YIM 101343</strain>
    </source>
</reference>
<dbReference type="AlphaFoldDB" id="A0A430I0J9"/>
<keyword evidence="3" id="KW-1185">Reference proteome</keyword>
<evidence type="ECO:0000259" key="1">
    <source>
        <dbReference type="Pfam" id="PF06259"/>
    </source>
</evidence>
<gene>
    <name evidence="2" type="ORF">EAH68_03390</name>
</gene>
<dbReference type="Gene3D" id="3.40.50.1820">
    <property type="entry name" value="alpha/beta hydrolase"/>
    <property type="match status" value="1"/>
</dbReference>
<proteinExistence type="predicted"/>
<dbReference type="Proteomes" id="UP000274907">
    <property type="component" value="Unassembled WGS sequence"/>
</dbReference>
<name>A0A430I0J9_9CORY</name>
<organism evidence="2 3">
    <name type="scientific">Corynebacterium hylobatis</name>
    <dbReference type="NCBI Taxonomy" id="1859290"/>
    <lineage>
        <taxon>Bacteria</taxon>
        <taxon>Bacillati</taxon>
        <taxon>Actinomycetota</taxon>
        <taxon>Actinomycetes</taxon>
        <taxon>Mycobacteriales</taxon>
        <taxon>Corynebacteriaceae</taxon>
        <taxon>Corynebacterium</taxon>
    </lineage>
</organism>
<dbReference type="InterPro" id="IPR029058">
    <property type="entry name" value="AB_hydrolase_fold"/>
</dbReference>
<dbReference type="InterPro" id="IPR010427">
    <property type="entry name" value="DUF1023"/>
</dbReference>
<feature type="domain" description="DUF1023" evidence="1">
    <location>
        <begin position="183"/>
        <end position="338"/>
    </location>
</feature>